<dbReference type="STRING" id="65393.PCC7424_3074"/>
<name>B7KBC0_GLOC7</name>
<feature type="domain" description="DUF427" evidence="2">
    <location>
        <begin position="31"/>
        <end position="122"/>
    </location>
</feature>
<dbReference type="Gene3D" id="2.170.150.40">
    <property type="entry name" value="Domain of unknown function (DUF427)"/>
    <property type="match status" value="1"/>
</dbReference>
<dbReference type="KEGG" id="cyc:PCC7424_3074"/>
<dbReference type="PANTHER" id="PTHR43058:SF1">
    <property type="entry name" value="DUF427 DOMAIN-CONTAINING PROTEIN"/>
    <property type="match status" value="1"/>
</dbReference>
<dbReference type="InterPro" id="IPR038694">
    <property type="entry name" value="DUF427_sf"/>
</dbReference>
<evidence type="ECO:0000313" key="4">
    <source>
        <dbReference type="Proteomes" id="UP000002384"/>
    </source>
</evidence>
<dbReference type="Pfam" id="PF04248">
    <property type="entry name" value="NTP_transf_9"/>
    <property type="match status" value="1"/>
</dbReference>
<sequence length="164" mass="18722">MKPTPIKPKPGQESVWDYPRPPRLEDTTKSIRIIFNDVVIAETQSAKRVLETSHPPGYYIPAADIKLEYLIETPRKSLCEWKGWCIYYDVIVGEKQAQAAAWRYVQTTPQFTSLENHYSFYPGLMDACYVDDELVQPQPGDFYGGWITQDIVGPFKGVPGSMGW</sequence>
<organism evidence="3 4">
    <name type="scientific">Gloeothece citriformis (strain PCC 7424)</name>
    <name type="common">Cyanothece sp. (strain PCC 7424)</name>
    <dbReference type="NCBI Taxonomy" id="65393"/>
    <lineage>
        <taxon>Bacteria</taxon>
        <taxon>Bacillati</taxon>
        <taxon>Cyanobacteriota</taxon>
        <taxon>Cyanophyceae</taxon>
        <taxon>Oscillatoriophycideae</taxon>
        <taxon>Chroococcales</taxon>
        <taxon>Aphanothecaceae</taxon>
        <taxon>Gloeothece</taxon>
        <taxon>Gloeothece citriformis</taxon>
    </lineage>
</organism>
<gene>
    <name evidence="3" type="ordered locus">PCC7424_3074</name>
</gene>
<reference evidence="4" key="1">
    <citation type="journal article" date="2011" name="MBio">
        <title>Novel metabolic attributes of the genus Cyanothece, comprising a group of unicellular nitrogen-fixing Cyanobacteria.</title>
        <authorList>
            <person name="Bandyopadhyay A."/>
            <person name="Elvitigala T."/>
            <person name="Welsh E."/>
            <person name="Stockel J."/>
            <person name="Liberton M."/>
            <person name="Min H."/>
            <person name="Sherman L.A."/>
            <person name="Pakrasi H.B."/>
        </authorList>
    </citation>
    <scope>NUCLEOTIDE SEQUENCE [LARGE SCALE GENOMIC DNA]</scope>
    <source>
        <strain evidence="4">PCC 7424</strain>
    </source>
</reference>
<dbReference type="RefSeq" id="WP_015955073.1">
    <property type="nucleotide sequence ID" value="NC_011729.1"/>
</dbReference>
<evidence type="ECO:0000313" key="3">
    <source>
        <dbReference type="EMBL" id="ACK71476.1"/>
    </source>
</evidence>
<dbReference type="PANTHER" id="PTHR43058">
    <property type="entry name" value="SLR0655 PROTEIN"/>
    <property type="match status" value="1"/>
</dbReference>
<dbReference type="eggNOG" id="COG2343">
    <property type="taxonomic scope" value="Bacteria"/>
</dbReference>
<dbReference type="InterPro" id="IPR007361">
    <property type="entry name" value="DUF427"/>
</dbReference>
<protein>
    <recommendedName>
        <fullName evidence="2">DUF427 domain-containing protein</fullName>
    </recommendedName>
</protein>
<proteinExistence type="predicted"/>
<dbReference type="HOGENOM" id="CLU_103537_0_0_3"/>
<dbReference type="Proteomes" id="UP000002384">
    <property type="component" value="Chromosome"/>
</dbReference>
<evidence type="ECO:0000256" key="1">
    <source>
        <dbReference type="SAM" id="MobiDB-lite"/>
    </source>
</evidence>
<feature type="region of interest" description="Disordered" evidence="1">
    <location>
        <begin position="1"/>
        <end position="20"/>
    </location>
</feature>
<evidence type="ECO:0000259" key="2">
    <source>
        <dbReference type="Pfam" id="PF04248"/>
    </source>
</evidence>
<dbReference type="OrthoDB" id="9815163at2"/>
<dbReference type="EMBL" id="CP001291">
    <property type="protein sequence ID" value="ACK71476.1"/>
    <property type="molecule type" value="Genomic_DNA"/>
</dbReference>
<dbReference type="AlphaFoldDB" id="B7KBC0"/>
<keyword evidence="4" id="KW-1185">Reference proteome</keyword>
<accession>B7KBC0</accession>